<dbReference type="AlphaFoldDB" id="A0A2P5CSG1"/>
<feature type="non-terminal residue" evidence="1">
    <location>
        <position position="1"/>
    </location>
</feature>
<accession>A0A2P5CSG1</accession>
<gene>
    <name evidence="1" type="ORF">PanWU01x14_127610</name>
</gene>
<dbReference type="Proteomes" id="UP000237105">
    <property type="component" value="Unassembled WGS sequence"/>
</dbReference>
<protein>
    <submittedName>
        <fullName evidence="1">Uncharacterized protein</fullName>
    </submittedName>
</protein>
<evidence type="ECO:0000313" key="1">
    <source>
        <dbReference type="EMBL" id="PON63994.1"/>
    </source>
</evidence>
<comment type="caution">
    <text evidence="1">The sequence shown here is derived from an EMBL/GenBank/DDBJ whole genome shotgun (WGS) entry which is preliminary data.</text>
</comment>
<sequence length="64" mass="7327">SAKRGQSRLRNNDNLFYDIVGSEEAIKSCRATLLALSYVVRVNDPALFDGRQNQLKNLRYMLHS</sequence>
<name>A0A2P5CSG1_PARAD</name>
<dbReference type="OrthoDB" id="10381881at2759"/>
<reference evidence="2" key="1">
    <citation type="submission" date="2016-06" db="EMBL/GenBank/DDBJ databases">
        <title>Parallel loss of symbiosis genes in relatives of nitrogen-fixing non-legume Parasponia.</title>
        <authorList>
            <person name="Van Velzen R."/>
            <person name="Holmer R."/>
            <person name="Bu F."/>
            <person name="Rutten L."/>
            <person name="Van Zeijl A."/>
            <person name="Liu W."/>
            <person name="Santuari L."/>
            <person name="Cao Q."/>
            <person name="Sharma T."/>
            <person name="Shen D."/>
            <person name="Roswanjaya Y."/>
            <person name="Wardhani T."/>
            <person name="Kalhor M.S."/>
            <person name="Jansen J."/>
            <person name="Van den Hoogen J."/>
            <person name="Gungor B."/>
            <person name="Hartog M."/>
            <person name="Hontelez J."/>
            <person name="Verver J."/>
            <person name="Yang W.-C."/>
            <person name="Schijlen E."/>
            <person name="Repin R."/>
            <person name="Schilthuizen M."/>
            <person name="Schranz E."/>
            <person name="Heidstra R."/>
            <person name="Miyata K."/>
            <person name="Fedorova E."/>
            <person name="Kohlen W."/>
            <person name="Bisseling T."/>
            <person name="Smit S."/>
            <person name="Geurts R."/>
        </authorList>
    </citation>
    <scope>NUCLEOTIDE SEQUENCE [LARGE SCALE GENOMIC DNA]</scope>
    <source>
        <strain evidence="2">cv. WU1-14</strain>
    </source>
</reference>
<keyword evidence="2" id="KW-1185">Reference proteome</keyword>
<organism evidence="1 2">
    <name type="scientific">Parasponia andersonii</name>
    <name type="common">Sponia andersonii</name>
    <dbReference type="NCBI Taxonomy" id="3476"/>
    <lineage>
        <taxon>Eukaryota</taxon>
        <taxon>Viridiplantae</taxon>
        <taxon>Streptophyta</taxon>
        <taxon>Embryophyta</taxon>
        <taxon>Tracheophyta</taxon>
        <taxon>Spermatophyta</taxon>
        <taxon>Magnoliopsida</taxon>
        <taxon>eudicotyledons</taxon>
        <taxon>Gunneridae</taxon>
        <taxon>Pentapetalae</taxon>
        <taxon>rosids</taxon>
        <taxon>fabids</taxon>
        <taxon>Rosales</taxon>
        <taxon>Cannabaceae</taxon>
        <taxon>Parasponia</taxon>
    </lineage>
</organism>
<proteinExistence type="predicted"/>
<evidence type="ECO:0000313" key="2">
    <source>
        <dbReference type="Proteomes" id="UP000237105"/>
    </source>
</evidence>
<dbReference type="EMBL" id="JXTB01000099">
    <property type="protein sequence ID" value="PON63994.1"/>
    <property type="molecule type" value="Genomic_DNA"/>
</dbReference>